<comment type="caution">
    <text evidence="2">The sequence shown here is derived from an EMBL/GenBank/DDBJ whole genome shotgun (WGS) entry which is preliminary data.</text>
</comment>
<reference evidence="2 3" key="1">
    <citation type="submission" date="2020-06" db="EMBL/GenBank/DDBJ databases">
        <title>WGS assembly of Ceratodon purpureus strain R40.</title>
        <authorList>
            <person name="Carey S.B."/>
            <person name="Jenkins J."/>
            <person name="Shu S."/>
            <person name="Lovell J.T."/>
            <person name="Sreedasyam A."/>
            <person name="Maumus F."/>
            <person name="Tiley G.P."/>
            <person name="Fernandez-Pozo N."/>
            <person name="Barry K."/>
            <person name="Chen C."/>
            <person name="Wang M."/>
            <person name="Lipzen A."/>
            <person name="Daum C."/>
            <person name="Saski C.A."/>
            <person name="Payton A.C."/>
            <person name="Mcbreen J.C."/>
            <person name="Conrad R.E."/>
            <person name="Kollar L.M."/>
            <person name="Olsson S."/>
            <person name="Huttunen S."/>
            <person name="Landis J.B."/>
            <person name="Wickett N.J."/>
            <person name="Johnson M.G."/>
            <person name="Rensing S.A."/>
            <person name="Grimwood J."/>
            <person name="Schmutz J."/>
            <person name="Mcdaniel S.F."/>
        </authorList>
    </citation>
    <scope>NUCLEOTIDE SEQUENCE [LARGE SCALE GENOMIC DNA]</scope>
    <source>
        <strain evidence="2 3">R40</strain>
    </source>
</reference>
<dbReference type="Proteomes" id="UP000822688">
    <property type="component" value="Chromosome 11"/>
</dbReference>
<proteinExistence type="predicted"/>
<dbReference type="EMBL" id="CM026432">
    <property type="protein sequence ID" value="KAG0555836.1"/>
    <property type="molecule type" value="Genomic_DNA"/>
</dbReference>
<organism evidence="2 3">
    <name type="scientific">Ceratodon purpureus</name>
    <name type="common">Fire moss</name>
    <name type="synonym">Dicranum purpureum</name>
    <dbReference type="NCBI Taxonomy" id="3225"/>
    <lineage>
        <taxon>Eukaryota</taxon>
        <taxon>Viridiplantae</taxon>
        <taxon>Streptophyta</taxon>
        <taxon>Embryophyta</taxon>
        <taxon>Bryophyta</taxon>
        <taxon>Bryophytina</taxon>
        <taxon>Bryopsida</taxon>
        <taxon>Dicranidae</taxon>
        <taxon>Pseudoditrichales</taxon>
        <taxon>Ditrichaceae</taxon>
        <taxon>Ceratodon</taxon>
    </lineage>
</organism>
<feature type="compositionally biased region" description="Polar residues" evidence="1">
    <location>
        <begin position="100"/>
        <end position="121"/>
    </location>
</feature>
<dbReference type="AlphaFoldDB" id="A0A8T0G954"/>
<accession>A0A8T0G954</accession>
<gene>
    <name evidence="2" type="ORF">KC19_11G007000</name>
</gene>
<evidence type="ECO:0000256" key="1">
    <source>
        <dbReference type="SAM" id="MobiDB-lite"/>
    </source>
</evidence>
<evidence type="ECO:0000313" key="3">
    <source>
        <dbReference type="Proteomes" id="UP000822688"/>
    </source>
</evidence>
<keyword evidence="3" id="KW-1185">Reference proteome</keyword>
<sequence>MCKPSPALVNPGTHSRSSRSAVKAGNPNADPRGATTTTKLNFAATAAVAQQSTAFSRQLLSCVGLDSRRTVTPTTQTTTSTTRRLQFPPNYKTIHPMDSYSHSTLPESSPEQTQPTITHPK</sequence>
<feature type="region of interest" description="Disordered" evidence="1">
    <location>
        <begin position="1"/>
        <end position="35"/>
    </location>
</feature>
<feature type="region of interest" description="Disordered" evidence="1">
    <location>
        <begin position="88"/>
        <end position="121"/>
    </location>
</feature>
<evidence type="ECO:0000313" key="2">
    <source>
        <dbReference type="EMBL" id="KAG0555836.1"/>
    </source>
</evidence>
<protein>
    <submittedName>
        <fullName evidence="2">Uncharacterized protein</fullName>
    </submittedName>
</protein>
<name>A0A8T0G954_CERPU</name>